<reference evidence="1 2" key="1">
    <citation type="submission" date="2017-03" db="EMBL/GenBank/DDBJ databases">
        <authorList>
            <person name="Afonso C.L."/>
            <person name="Miller P.J."/>
            <person name="Scott M.A."/>
            <person name="Spackman E."/>
            <person name="Goraichik I."/>
            <person name="Dimitrov K.M."/>
            <person name="Suarez D.L."/>
            <person name="Swayne D.E."/>
        </authorList>
    </citation>
    <scope>NUCLEOTIDE SEQUENCE [LARGE SCALE GENOMIC DNA]</scope>
    <source>
        <strain evidence="1">PRJEB14757</strain>
    </source>
</reference>
<dbReference type="Proteomes" id="UP000191931">
    <property type="component" value="Unassembled WGS sequence"/>
</dbReference>
<dbReference type="AlphaFoldDB" id="A0A1W1HLP6"/>
<dbReference type="EMBL" id="FWEV01000345">
    <property type="protein sequence ID" value="SLM33272.1"/>
    <property type="molecule type" value="Genomic_DNA"/>
</dbReference>
<evidence type="ECO:0000313" key="2">
    <source>
        <dbReference type="Proteomes" id="UP000191931"/>
    </source>
</evidence>
<dbReference type="STRING" id="1246637.MTBBW1_980021"/>
<gene>
    <name evidence="1" type="ORF">MTBBW1_980021</name>
</gene>
<accession>A0A1W1HLP6</accession>
<organism evidence="1 2">
    <name type="scientific">Desulfamplus magnetovallimortis</name>
    <dbReference type="NCBI Taxonomy" id="1246637"/>
    <lineage>
        <taxon>Bacteria</taxon>
        <taxon>Pseudomonadati</taxon>
        <taxon>Thermodesulfobacteriota</taxon>
        <taxon>Desulfobacteria</taxon>
        <taxon>Desulfobacterales</taxon>
        <taxon>Desulfobacteraceae</taxon>
        <taxon>Desulfamplus</taxon>
    </lineage>
</organism>
<keyword evidence="2" id="KW-1185">Reference proteome</keyword>
<proteinExistence type="predicted"/>
<name>A0A1W1HLP6_9BACT</name>
<protein>
    <submittedName>
        <fullName evidence="1">Uncharacterized protein</fullName>
    </submittedName>
</protein>
<evidence type="ECO:0000313" key="1">
    <source>
        <dbReference type="EMBL" id="SLM33272.1"/>
    </source>
</evidence>
<sequence>MCCLTFENETYRSLKSNLPKPGKKIETPMGAGKIIRQNILKESVVVKLDDGTEVEVEKNGKPYEYK</sequence>